<keyword evidence="2" id="KW-1185">Reference proteome</keyword>
<protein>
    <submittedName>
        <fullName evidence="1">Uncharacterized protein</fullName>
    </submittedName>
</protein>
<dbReference type="EMBL" id="BGPR01000652">
    <property type="protein sequence ID" value="GBM30099.1"/>
    <property type="molecule type" value="Genomic_DNA"/>
</dbReference>
<evidence type="ECO:0000313" key="1">
    <source>
        <dbReference type="EMBL" id="GBM30099.1"/>
    </source>
</evidence>
<proteinExistence type="predicted"/>
<reference evidence="1 2" key="1">
    <citation type="journal article" date="2019" name="Sci. Rep.">
        <title>Orb-weaving spider Araneus ventricosus genome elucidates the spidroin gene catalogue.</title>
        <authorList>
            <person name="Kono N."/>
            <person name="Nakamura H."/>
            <person name="Ohtoshi R."/>
            <person name="Moran D.A.P."/>
            <person name="Shinohara A."/>
            <person name="Yoshida Y."/>
            <person name="Fujiwara M."/>
            <person name="Mori M."/>
            <person name="Tomita M."/>
            <person name="Arakawa K."/>
        </authorList>
    </citation>
    <scope>NUCLEOTIDE SEQUENCE [LARGE SCALE GENOMIC DNA]</scope>
</reference>
<gene>
    <name evidence="1" type="ORF">AVEN_78502_1</name>
</gene>
<accession>A0A4Y2EP36</accession>
<dbReference type="Proteomes" id="UP000499080">
    <property type="component" value="Unassembled WGS sequence"/>
</dbReference>
<comment type="caution">
    <text evidence="1">The sequence shown here is derived from an EMBL/GenBank/DDBJ whole genome shotgun (WGS) entry which is preliminary data.</text>
</comment>
<organism evidence="1 2">
    <name type="scientific">Araneus ventricosus</name>
    <name type="common">Orbweaver spider</name>
    <name type="synonym">Epeira ventricosa</name>
    <dbReference type="NCBI Taxonomy" id="182803"/>
    <lineage>
        <taxon>Eukaryota</taxon>
        <taxon>Metazoa</taxon>
        <taxon>Ecdysozoa</taxon>
        <taxon>Arthropoda</taxon>
        <taxon>Chelicerata</taxon>
        <taxon>Arachnida</taxon>
        <taxon>Araneae</taxon>
        <taxon>Araneomorphae</taxon>
        <taxon>Entelegynae</taxon>
        <taxon>Araneoidea</taxon>
        <taxon>Araneidae</taxon>
        <taxon>Araneus</taxon>
    </lineage>
</organism>
<evidence type="ECO:0000313" key="2">
    <source>
        <dbReference type="Proteomes" id="UP000499080"/>
    </source>
</evidence>
<name>A0A4Y2EP36_ARAVE</name>
<dbReference type="AlphaFoldDB" id="A0A4Y2EP36"/>
<sequence>MTAKPQCHTLYPGRGGLVVRSRPRSWRVPGSKPDSTEEPSCKRVWCTLNLSELNNHPLVWCPQPTTTDSPIVCRVHRDGRGTGVVWKFGEGV</sequence>